<evidence type="ECO:0000313" key="1">
    <source>
        <dbReference type="EMBL" id="MCL6740734.1"/>
    </source>
</evidence>
<evidence type="ECO:0000313" key="2">
    <source>
        <dbReference type="Proteomes" id="UP001165383"/>
    </source>
</evidence>
<reference evidence="1" key="1">
    <citation type="submission" date="2022-05" db="EMBL/GenBank/DDBJ databases">
        <authorList>
            <person name="Jo J.-H."/>
            <person name="Im W.-T."/>
        </authorList>
    </citation>
    <scope>NUCLEOTIDE SEQUENCE</scope>
    <source>
        <strain evidence="1">RB56-2</strain>
    </source>
</reference>
<comment type="caution">
    <text evidence="1">The sequence shown here is derived from an EMBL/GenBank/DDBJ whole genome shotgun (WGS) entry which is preliminary data.</text>
</comment>
<name>A0ABT0S8L3_9SPHN</name>
<accession>A0ABT0S8L3</accession>
<dbReference type="EMBL" id="JAMGBB010000001">
    <property type="protein sequence ID" value="MCL6740734.1"/>
    <property type="molecule type" value="Genomic_DNA"/>
</dbReference>
<dbReference type="RefSeq" id="WP_249915154.1">
    <property type="nucleotide sequence ID" value="NZ_JAMGBB010000001.1"/>
</dbReference>
<organism evidence="1 2">
    <name type="scientific">Sphingomonas brevis</name>
    <dbReference type="NCBI Taxonomy" id="2908206"/>
    <lineage>
        <taxon>Bacteria</taxon>
        <taxon>Pseudomonadati</taxon>
        <taxon>Pseudomonadota</taxon>
        <taxon>Alphaproteobacteria</taxon>
        <taxon>Sphingomonadales</taxon>
        <taxon>Sphingomonadaceae</taxon>
        <taxon>Sphingomonas</taxon>
    </lineage>
</organism>
<protein>
    <submittedName>
        <fullName evidence="1">Uncharacterized protein</fullName>
    </submittedName>
</protein>
<keyword evidence="2" id="KW-1185">Reference proteome</keyword>
<gene>
    <name evidence="1" type="ORF">LZ518_06255</name>
</gene>
<sequence>MRHRSALVGLASIDGQSLVREIFDLISRNYDVAGATGNKDRSKQNWRWHSLQPQISSHNRSPEVVVERAIAAACLELGRSDWANQIPVASGLIPGAGDGRRAIDLVRRHSAQHFELIELKIASDTPLYAAVEIVGYCCLWLIARNDRPKRVSPLLEATEIGLSVLAPTGYYERYSLADVERSFDQGIAALGRSHGIAMSFSFLLLDDRIRPAEMPPPQPLLDLLTSPHRLFPR</sequence>
<dbReference type="Proteomes" id="UP001165383">
    <property type="component" value="Unassembled WGS sequence"/>
</dbReference>
<proteinExistence type="predicted"/>